<dbReference type="InterPro" id="IPR017901">
    <property type="entry name" value="C-CAP_CF_C-like"/>
</dbReference>
<dbReference type="PANTHER" id="PTHR15139">
    <property type="entry name" value="TUBULIN FOLDING COFACTOR C"/>
    <property type="match status" value="1"/>
</dbReference>
<sequence length="296" mass="33698">MPLFQNDMSVKSSEEESFQKRFYHAREQLVNDIEQAINDKCAQDEAFLADVQRRLQDLRLLLKEEMLVIPKYELAKAQKALTDVEDLIRCSVLKVNKLVFNAGRVDQVQQKPKNDVEPKESDEADQVAPAKRPLNTGGPACLSDRSKEEFLLENLKINHVMKLTRLSQCYVRLVSVVGAANLKDLTDCTIVCCPVASSVYVANCERCTFVVACQQLRIHNSTNCKFYAHVTTCGTVENCSMIGMAPYEKERFEQAGLKMQVNNWNDVKDFNHPFCVGQSPSWFIIDESTREKFDLD</sequence>
<dbReference type="Gene3D" id="1.20.58.1250">
    <property type="entry name" value="Tubulin Binding Cofactor C, N-terminal domain"/>
    <property type="match status" value="1"/>
</dbReference>
<dbReference type="InterPro" id="IPR012945">
    <property type="entry name" value="Tubulin-bd_cofactor_C_dom"/>
</dbReference>
<dbReference type="InterPro" id="IPR016098">
    <property type="entry name" value="CAP/MinC_C"/>
</dbReference>
<dbReference type="Proteomes" id="UP000030665">
    <property type="component" value="Unassembled WGS sequence"/>
</dbReference>
<keyword evidence="10" id="KW-1185">Reference proteome</keyword>
<feature type="domain" description="C-CAP/cofactor C-like" evidence="8">
    <location>
        <begin position="129"/>
        <end position="272"/>
    </location>
</feature>
<comment type="similarity">
    <text evidence="2">Belongs to the TBCC family.</text>
</comment>
<evidence type="ECO:0000256" key="3">
    <source>
        <dbReference type="ARBA" id="ARBA00022490"/>
    </source>
</evidence>
<dbReference type="InterPro" id="IPR038397">
    <property type="entry name" value="TBCC_N_sf"/>
</dbReference>
<dbReference type="GO" id="GO:0007023">
    <property type="term" value="P:post-chaperonin tubulin folding pathway"/>
    <property type="evidence" value="ECO:0007669"/>
    <property type="project" value="InterPro"/>
</dbReference>
<dbReference type="STRING" id="36087.A0A077Z5U5"/>
<evidence type="ECO:0000256" key="4">
    <source>
        <dbReference type="ARBA" id="ARBA00022990"/>
    </source>
</evidence>
<dbReference type="InterPro" id="IPR027684">
    <property type="entry name" value="TBCC"/>
</dbReference>
<dbReference type="OrthoDB" id="194775at2759"/>
<name>A0A077Z5U5_TRITR</name>
<feature type="compositionally biased region" description="Basic and acidic residues" evidence="7">
    <location>
        <begin position="112"/>
        <end position="121"/>
    </location>
</feature>
<dbReference type="SMART" id="SM00673">
    <property type="entry name" value="CARP"/>
    <property type="match status" value="2"/>
</dbReference>
<evidence type="ECO:0000256" key="1">
    <source>
        <dbReference type="ARBA" id="ARBA00004496"/>
    </source>
</evidence>
<evidence type="ECO:0000256" key="5">
    <source>
        <dbReference type="ARBA" id="ARBA00023186"/>
    </source>
</evidence>
<dbReference type="GO" id="GO:0015631">
    <property type="term" value="F:tubulin binding"/>
    <property type="evidence" value="ECO:0007669"/>
    <property type="project" value="InterPro"/>
</dbReference>
<dbReference type="InterPro" id="IPR006599">
    <property type="entry name" value="CARP_motif"/>
</dbReference>
<proteinExistence type="inferred from homology"/>
<dbReference type="InterPro" id="IPR031925">
    <property type="entry name" value="TBCC_N"/>
</dbReference>
<evidence type="ECO:0000313" key="9">
    <source>
        <dbReference type="EMBL" id="CDW55526.1"/>
    </source>
</evidence>
<dbReference type="Pfam" id="PF16752">
    <property type="entry name" value="TBCC_N"/>
    <property type="match status" value="1"/>
</dbReference>
<evidence type="ECO:0000256" key="2">
    <source>
        <dbReference type="ARBA" id="ARBA00008848"/>
    </source>
</evidence>
<evidence type="ECO:0000256" key="6">
    <source>
        <dbReference type="ARBA" id="ARBA00026055"/>
    </source>
</evidence>
<dbReference type="Pfam" id="PF07986">
    <property type="entry name" value="TBCC"/>
    <property type="match status" value="1"/>
</dbReference>
<reference evidence="9" key="2">
    <citation type="submission" date="2014-03" db="EMBL/GenBank/DDBJ databases">
        <title>The whipworm genome and dual-species transcriptomics of an intimate host-pathogen interaction.</title>
        <authorList>
            <person name="Foth B.J."/>
            <person name="Tsai I.J."/>
            <person name="Reid A.J."/>
            <person name="Bancroft A.J."/>
            <person name="Nichol S."/>
            <person name="Tracey A."/>
            <person name="Holroyd N."/>
            <person name="Cotton J.A."/>
            <person name="Stanley E.J."/>
            <person name="Zarowiecki M."/>
            <person name="Liu J.Z."/>
            <person name="Huckvale T."/>
            <person name="Cooper P.J."/>
            <person name="Grencis R.K."/>
            <person name="Berriman M."/>
        </authorList>
    </citation>
    <scope>NUCLEOTIDE SEQUENCE [LARGE SCALE GENOMIC DNA]</scope>
</reference>
<keyword evidence="5" id="KW-0143">Chaperone</keyword>
<dbReference type="EMBL" id="HG805960">
    <property type="protein sequence ID" value="CDW55526.1"/>
    <property type="molecule type" value="Genomic_DNA"/>
</dbReference>
<organism evidence="9 10">
    <name type="scientific">Trichuris trichiura</name>
    <name type="common">Whipworm</name>
    <name type="synonym">Trichocephalus trichiurus</name>
    <dbReference type="NCBI Taxonomy" id="36087"/>
    <lineage>
        <taxon>Eukaryota</taxon>
        <taxon>Metazoa</taxon>
        <taxon>Ecdysozoa</taxon>
        <taxon>Nematoda</taxon>
        <taxon>Enoplea</taxon>
        <taxon>Dorylaimia</taxon>
        <taxon>Trichinellida</taxon>
        <taxon>Trichuridae</taxon>
        <taxon>Trichuris</taxon>
    </lineage>
</organism>
<dbReference type="AlphaFoldDB" id="A0A077Z5U5"/>
<reference evidence="9" key="1">
    <citation type="submission" date="2014-01" db="EMBL/GenBank/DDBJ databases">
        <authorList>
            <person name="Aslett M."/>
        </authorList>
    </citation>
    <scope>NUCLEOTIDE SEQUENCE</scope>
</reference>
<feature type="region of interest" description="Disordered" evidence="7">
    <location>
        <begin position="109"/>
        <end position="140"/>
    </location>
</feature>
<keyword evidence="4" id="KW-0007">Acetylation</keyword>
<dbReference type="PROSITE" id="PS51329">
    <property type="entry name" value="C_CAP_COFACTOR_C"/>
    <property type="match status" value="1"/>
</dbReference>
<evidence type="ECO:0000313" key="10">
    <source>
        <dbReference type="Proteomes" id="UP000030665"/>
    </source>
</evidence>
<keyword evidence="3" id="KW-0963">Cytoplasm</keyword>
<protein>
    <submittedName>
        <fullName evidence="9">Tubulin specific chaperone C</fullName>
    </submittedName>
</protein>
<dbReference type="GO" id="GO:0007021">
    <property type="term" value="P:tubulin complex assembly"/>
    <property type="evidence" value="ECO:0007669"/>
    <property type="project" value="TreeGrafter"/>
</dbReference>
<comment type="subunit">
    <text evidence="6">Supercomplex made of cofactors A to E. Cofactors A and D function by capturing and stabilizing tubulin in a quasi-native conformation. Cofactor E binds to the cofactor D-tubulin complex; interaction with cofactor C then causes the release of tubulin polypeptides that are committed to the native state.</text>
</comment>
<accession>A0A077Z5U5</accession>
<gene>
    <name evidence="9" type="ORF">TTRE_0000379801</name>
</gene>
<dbReference type="PANTHER" id="PTHR15139:SF0">
    <property type="entry name" value="TUBULIN-SPECIFIC CHAPERONE C"/>
    <property type="match status" value="1"/>
</dbReference>
<dbReference type="GO" id="GO:0005737">
    <property type="term" value="C:cytoplasm"/>
    <property type="evidence" value="ECO:0007669"/>
    <property type="project" value="UniProtKB-SubCell"/>
</dbReference>
<evidence type="ECO:0000256" key="7">
    <source>
        <dbReference type="SAM" id="MobiDB-lite"/>
    </source>
</evidence>
<comment type="subcellular location">
    <subcellularLocation>
        <location evidence="1">Cytoplasm</location>
    </subcellularLocation>
</comment>
<evidence type="ECO:0000259" key="8">
    <source>
        <dbReference type="PROSITE" id="PS51329"/>
    </source>
</evidence>
<dbReference type="Gene3D" id="2.160.20.70">
    <property type="match status" value="1"/>
</dbReference>